<dbReference type="PANTHER" id="PTHR19372:SF7">
    <property type="entry name" value="SULFITE OXIDASE, MITOCHONDRIAL"/>
    <property type="match status" value="1"/>
</dbReference>
<dbReference type="InterPro" id="IPR036374">
    <property type="entry name" value="OxRdtase_Mopterin-bd_sf"/>
</dbReference>
<evidence type="ECO:0000256" key="1">
    <source>
        <dbReference type="SAM" id="MobiDB-lite"/>
    </source>
</evidence>
<feature type="transmembrane region" description="Helical" evidence="2">
    <location>
        <begin position="78"/>
        <end position="97"/>
    </location>
</feature>
<dbReference type="EMBL" id="JACCCC010000001">
    <property type="protein sequence ID" value="NYE46764.1"/>
    <property type="molecule type" value="Genomic_DNA"/>
</dbReference>
<dbReference type="SUPFAM" id="SSF56524">
    <property type="entry name" value="Oxidoreductase molybdopterin-binding domain"/>
    <property type="match status" value="1"/>
</dbReference>
<dbReference type="AlphaFoldDB" id="A0A852TXJ9"/>
<dbReference type="Pfam" id="PF00174">
    <property type="entry name" value="Oxidored_molyb"/>
    <property type="match status" value="1"/>
</dbReference>
<gene>
    <name evidence="4" type="ORF">HDA32_001884</name>
</gene>
<keyword evidence="2" id="KW-0812">Transmembrane</keyword>
<dbReference type="Gene3D" id="2.60.40.650">
    <property type="match status" value="1"/>
</dbReference>
<evidence type="ECO:0000256" key="2">
    <source>
        <dbReference type="SAM" id="Phobius"/>
    </source>
</evidence>
<accession>A0A852TXJ9</accession>
<dbReference type="RefSeq" id="WP_312863104.1">
    <property type="nucleotide sequence ID" value="NZ_BAAAYY010000033.1"/>
</dbReference>
<dbReference type="InterPro" id="IPR014756">
    <property type="entry name" value="Ig_E-set"/>
</dbReference>
<feature type="domain" description="Oxidoreductase molybdopterin-binding" evidence="3">
    <location>
        <begin position="276"/>
        <end position="429"/>
    </location>
</feature>
<protein>
    <submittedName>
        <fullName evidence="4">DMSO/TMAO reductase YedYZ molybdopterin-dependent catalytic subunit</fullName>
    </submittedName>
</protein>
<dbReference type="GO" id="GO:0008482">
    <property type="term" value="F:sulfite oxidase activity"/>
    <property type="evidence" value="ECO:0007669"/>
    <property type="project" value="TreeGrafter"/>
</dbReference>
<evidence type="ECO:0000259" key="3">
    <source>
        <dbReference type="Pfam" id="PF00174"/>
    </source>
</evidence>
<feature type="transmembrane region" description="Helical" evidence="2">
    <location>
        <begin position="128"/>
        <end position="149"/>
    </location>
</feature>
<feature type="region of interest" description="Disordered" evidence="1">
    <location>
        <begin position="156"/>
        <end position="191"/>
    </location>
</feature>
<proteinExistence type="predicted"/>
<dbReference type="GO" id="GO:0043546">
    <property type="term" value="F:molybdopterin cofactor binding"/>
    <property type="evidence" value="ECO:0007669"/>
    <property type="project" value="TreeGrafter"/>
</dbReference>
<feature type="region of interest" description="Disordered" evidence="1">
    <location>
        <begin position="527"/>
        <end position="556"/>
    </location>
</feature>
<reference evidence="4 5" key="1">
    <citation type="submission" date="2020-07" db="EMBL/GenBank/DDBJ databases">
        <title>Sequencing the genomes of 1000 actinobacteria strains.</title>
        <authorList>
            <person name="Klenk H.-P."/>
        </authorList>
    </citation>
    <scope>NUCLEOTIDE SEQUENCE [LARGE SCALE GENOMIC DNA]</scope>
    <source>
        <strain evidence="4 5">CXB654</strain>
    </source>
</reference>
<keyword evidence="2" id="KW-1133">Transmembrane helix</keyword>
<keyword evidence="2" id="KW-0472">Membrane</keyword>
<sequence length="556" mass="57233">MTDHLDDRSSQTSPPRLVDALCGVLAACAALAAAELAAPLIAPGAAPLLVVGGAVIDLTPPPLKDFAVEAFGTADKPVLLGGMAVVLAAFAALIGVAGRRRRRLGAVGIALFALIGAVAALSRPDGTAVDVLPSVAGGLVAAAVLWLLLEASRPRRAGPAPEGGSGGGGAPDGASAPAAGDAGAGAASRAGGAPGFDRRRFVLLAGATATLSAGAGFAGHRLSVTRVDTTAVRAAIRLPRPASPAPPLPDGVDLEIAGLAPFFTANEGFYRIDTALSVPRIDATAWRLRVHGRGVTEREYAYDDLLNRSDLIERDITLACVSNPVGGEYIGNARWIGVPLAALLREAGVRAPAEGGAADQIVSRSSDGMTIGTPVADVLDGRDAMLALGMNGVPLPVEHGFPVRMVVPGLYGYVSACKWLVEMELTTFGAFDAYWVPRGWSAKGPIKTQSRIDTPRAGGGVGRGRVTVAGVAWAQHVGVDRVEVRVDDEPWQQARLSEEDTADTWRQWLMEWEAAPGEHTLQVRATDRSGRTQTAAEAPPAPDGATGLHTVTVTVT</sequence>
<evidence type="ECO:0000313" key="4">
    <source>
        <dbReference type="EMBL" id="NYE46764.1"/>
    </source>
</evidence>
<dbReference type="Gene3D" id="3.90.420.10">
    <property type="entry name" value="Oxidoreductase, molybdopterin-binding domain"/>
    <property type="match status" value="1"/>
</dbReference>
<organism evidence="4 5">
    <name type="scientific">Spinactinospora alkalitolerans</name>
    <dbReference type="NCBI Taxonomy" id="687207"/>
    <lineage>
        <taxon>Bacteria</taxon>
        <taxon>Bacillati</taxon>
        <taxon>Actinomycetota</taxon>
        <taxon>Actinomycetes</taxon>
        <taxon>Streptosporangiales</taxon>
        <taxon>Nocardiopsidaceae</taxon>
        <taxon>Spinactinospora</taxon>
    </lineage>
</organism>
<feature type="transmembrane region" description="Helical" evidence="2">
    <location>
        <begin position="201"/>
        <end position="219"/>
    </location>
</feature>
<evidence type="ECO:0000313" key="5">
    <source>
        <dbReference type="Proteomes" id="UP000589036"/>
    </source>
</evidence>
<dbReference type="PANTHER" id="PTHR19372">
    <property type="entry name" value="SULFITE REDUCTASE"/>
    <property type="match status" value="1"/>
</dbReference>
<dbReference type="GO" id="GO:0020037">
    <property type="term" value="F:heme binding"/>
    <property type="evidence" value="ECO:0007669"/>
    <property type="project" value="TreeGrafter"/>
</dbReference>
<comment type="caution">
    <text evidence="4">The sequence shown here is derived from an EMBL/GenBank/DDBJ whole genome shotgun (WGS) entry which is preliminary data.</text>
</comment>
<dbReference type="SUPFAM" id="SSF81296">
    <property type="entry name" value="E set domains"/>
    <property type="match status" value="1"/>
</dbReference>
<keyword evidence="5" id="KW-1185">Reference proteome</keyword>
<dbReference type="Proteomes" id="UP000589036">
    <property type="component" value="Unassembled WGS sequence"/>
</dbReference>
<feature type="compositionally biased region" description="Low complexity" evidence="1">
    <location>
        <begin position="172"/>
        <end position="191"/>
    </location>
</feature>
<feature type="transmembrane region" description="Helical" evidence="2">
    <location>
        <begin position="104"/>
        <end position="122"/>
    </location>
</feature>
<dbReference type="GO" id="GO:0006790">
    <property type="term" value="P:sulfur compound metabolic process"/>
    <property type="evidence" value="ECO:0007669"/>
    <property type="project" value="TreeGrafter"/>
</dbReference>
<feature type="transmembrane region" description="Helical" evidence="2">
    <location>
        <begin position="20"/>
        <end position="42"/>
    </location>
</feature>
<dbReference type="InterPro" id="IPR000572">
    <property type="entry name" value="OxRdtase_Mopterin-bd_dom"/>
</dbReference>
<name>A0A852TXJ9_9ACTN</name>
<feature type="compositionally biased region" description="Gly residues" evidence="1">
    <location>
        <begin position="161"/>
        <end position="171"/>
    </location>
</feature>